<evidence type="ECO:0000313" key="2">
    <source>
        <dbReference type="EMBL" id="EAU85227.1"/>
    </source>
</evidence>
<dbReference type="AlphaFoldDB" id="A8NVC7"/>
<dbReference type="EMBL" id="AACS02000004">
    <property type="protein sequence ID" value="EAU85227.1"/>
    <property type="molecule type" value="Genomic_DNA"/>
</dbReference>
<dbReference type="GeneID" id="6013203"/>
<evidence type="ECO:0000256" key="1">
    <source>
        <dbReference type="SAM" id="MobiDB-lite"/>
    </source>
</evidence>
<feature type="region of interest" description="Disordered" evidence="1">
    <location>
        <begin position="1"/>
        <end position="32"/>
    </location>
</feature>
<dbReference type="Proteomes" id="UP000001861">
    <property type="component" value="Unassembled WGS sequence"/>
</dbReference>
<dbReference type="KEGG" id="cci:CC1G_06243"/>
<gene>
    <name evidence="2" type="ORF">CC1G_06243</name>
</gene>
<reference evidence="2 3" key="1">
    <citation type="journal article" date="2010" name="Proc. Natl. Acad. Sci. U.S.A.">
        <title>Insights into evolution of multicellular fungi from the assembled chromosomes of the mushroom Coprinopsis cinerea (Coprinus cinereus).</title>
        <authorList>
            <person name="Stajich J.E."/>
            <person name="Wilke S.K."/>
            <person name="Ahren D."/>
            <person name="Au C.H."/>
            <person name="Birren B.W."/>
            <person name="Borodovsky M."/>
            <person name="Burns C."/>
            <person name="Canback B."/>
            <person name="Casselton L.A."/>
            <person name="Cheng C.K."/>
            <person name="Deng J."/>
            <person name="Dietrich F.S."/>
            <person name="Fargo D.C."/>
            <person name="Farman M.L."/>
            <person name="Gathman A.C."/>
            <person name="Goldberg J."/>
            <person name="Guigo R."/>
            <person name="Hoegger P.J."/>
            <person name="Hooker J.B."/>
            <person name="Huggins A."/>
            <person name="James T.Y."/>
            <person name="Kamada T."/>
            <person name="Kilaru S."/>
            <person name="Kodira C."/>
            <person name="Kues U."/>
            <person name="Kupfer D."/>
            <person name="Kwan H.S."/>
            <person name="Lomsadze A."/>
            <person name="Li W."/>
            <person name="Lilly W.W."/>
            <person name="Ma L.J."/>
            <person name="Mackey A.J."/>
            <person name="Manning G."/>
            <person name="Martin F."/>
            <person name="Muraguchi H."/>
            <person name="Natvig D.O."/>
            <person name="Palmerini H."/>
            <person name="Ramesh M.A."/>
            <person name="Rehmeyer C.J."/>
            <person name="Roe B.A."/>
            <person name="Shenoy N."/>
            <person name="Stanke M."/>
            <person name="Ter-Hovhannisyan V."/>
            <person name="Tunlid A."/>
            <person name="Velagapudi R."/>
            <person name="Vision T.J."/>
            <person name="Zeng Q."/>
            <person name="Zolan M.E."/>
            <person name="Pukkila P.J."/>
        </authorList>
    </citation>
    <scope>NUCLEOTIDE SEQUENCE [LARGE SCALE GENOMIC DNA]</scope>
    <source>
        <strain evidence="3">Okayama-7 / 130 / ATCC MYA-4618 / FGSC 9003</strain>
    </source>
</reference>
<feature type="compositionally biased region" description="Polar residues" evidence="1">
    <location>
        <begin position="1"/>
        <end position="15"/>
    </location>
</feature>
<protein>
    <submittedName>
        <fullName evidence="2">Uncharacterized protein</fullName>
    </submittedName>
</protein>
<keyword evidence="3" id="KW-1185">Reference proteome</keyword>
<feature type="region of interest" description="Disordered" evidence="1">
    <location>
        <begin position="137"/>
        <end position="167"/>
    </location>
</feature>
<sequence>MSESSCTSSKVTLSVQPKRKDGVKAAGAQSREQVSLTDESVKIYCRDKLAEEKVKAEAAVQVAKLNMESAIRVAEAQAQAQTEICMWARDAMQGGENLQTITQFLTALSGLDTSNISLKALKQVKSYQAKLDQRASALNAPNKRPHIEKPSAAGNAGLGDQLIQPSGENPSAVAAGNLCLGNQLIQPSGNLASAARTLP</sequence>
<name>A8NVC7_COPC7</name>
<dbReference type="InParanoid" id="A8NVC7"/>
<dbReference type="RefSeq" id="XP_001836656.1">
    <property type="nucleotide sequence ID" value="XM_001836604.1"/>
</dbReference>
<accession>A8NVC7</accession>
<dbReference type="VEuPathDB" id="FungiDB:CC1G_06243"/>
<comment type="caution">
    <text evidence="2">The sequence shown here is derived from an EMBL/GenBank/DDBJ whole genome shotgun (WGS) entry which is preliminary data.</text>
</comment>
<proteinExistence type="predicted"/>
<organism evidence="2 3">
    <name type="scientific">Coprinopsis cinerea (strain Okayama-7 / 130 / ATCC MYA-4618 / FGSC 9003)</name>
    <name type="common">Inky cap fungus</name>
    <name type="synonym">Hormographiella aspergillata</name>
    <dbReference type="NCBI Taxonomy" id="240176"/>
    <lineage>
        <taxon>Eukaryota</taxon>
        <taxon>Fungi</taxon>
        <taxon>Dikarya</taxon>
        <taxon>Basidiomycota</taxon>
        <taxon>Agaricomycotina</taxon>
        <taxon>Agaricomycetes</taxon>
        <taxon>Agaricomycetidae</taxon>
        <taxon>Agaricales</taxon>
        <taxon>Agaricineae</taxon>
        <taxon>Psathyrellaceae</taxon>
        <taxon>Coprinopsis</taxon>
    </lineage>
</organism>
<evidence type="ECO:0000313" key="3">
    <source>
        <dbReference type="Proteomes" id="UP000001861"/>
    </source>
</evidence>